<sequence length="203" mass="23713">MFSFVLTRDLQTKISILEGMLFFYIVGDLLEELWSMIRPEDCSWSFQRVLLYLILASGDTGCTNNVTLWKNDPSVSRCPTSDWLPPVIAATYMMLTNWLLLNIVIAMFSARFDLIKTKSSQKWRYHRHSVVIEYEHKIPSPLNIPFRVLIILAVVICYVPCLFICGCDEENYTDPGMLQKQREFAKVIIEEEKEEEHIKQHVE</sequence>
<dbReference type="Proteomes" id="UP000507470">
    <property type="component" value="Unassembled WGS sequence"/>
</dbReference>
<name>A0A6J8BSX2_MYTCO</name>
<protein>
    <recommendedName>
        <fullName evidence="4">Ion transport domain-containing protein</fullName>
    </recommendedName>
</protein>
<dbReference type="InterPro" id="IPR050927">
    <property type="entry name" value="TRPM"/>
</dbReference>
<dbReference type="AlphaFoldDB" id="A0A6J8BSX2"/>
<evidence type="ECO:0000313" key="2">
    <source>
        <dbReference type="EMBL" id="CAC5385417.1"/>
    </source>
</evidence>
<evidence type="ECO:0000313" key="3">
    <source>
        <dbReference type="Proteomes" id="UP000507470"/>
    </source>
</evidence>
<keyword evidence="1" id="KW-1133">Transmembrane helix</keyword>
<evidence type="ECO:0000256" key="1">
    <source>
        <dbReference type="SAM" id="Phobius"/>
    </source>
</evidence>
<feature type="transmembrane region" description="Helical" evidence="1">
    <location>
        <begin position="89"/>
        <end position="110"/>
    </location>
</feature>
<feature type="transmembrane region" description="Helical" evidence="1">
    <location>
        <begin position="144"/>
        <end position="164"/>
    </location>
</feature>
<proteinExistence type="predicted"/>
<gene>
    <name evidence="2" type="ORF">MCOR_20963</name>
</gene>
<keyword evidence="1" id="KW-0472">Membrane</keyword>
<dbReference type="OrthoDB" id="6154571at2759"/>
<organism evidence="2 3">
    <name type="scientific">Mytilus coruscus</name>
    <name type="common">Sea mussel</name>
    <dbReference type="NCBI Taxonomy" id="42192"/>
    <lineage>
        <taxon>Eukaryota</taxon>
        <taxon>Metazoa</taxon>
        <taxon>Spiralia</taxon>
        <taxon>Lophotrochozoa</taxon>
        <taxon>Mollusca</taxon>
        <taxon>Bivalvia</taxon>
        <taxon>Autobranchia</taxon>
        <taxon>Pteriomorphia</taxon>
        <taxon>Mytilida</taxon>
        <taxon>Mytiloidea</taxon>
        <taxon>Mytilidae</taxon>
        <taxon>Mytilinae</taxon>
        <taxon>Mytilus</taxon>
    </lineage>
</organism>
<dbReference type="GO" id="GO:0005261">
    <property type="term" value="F:monoatomic cation channel activity"/>
    <property type="evidence" value="ECO:0007669"/>
    <property type="project" value="TreeGrafter"/>
</dbReference>
<dbReference type="PANTHER" id="PTHR13800">
    <property type="entry name" value="TRANSIENT RECEPTOR POTENTIAL CATION CHANNEL, SUBFAMILY M, MEMBER 6"/>
    <property type="match status" value="1"/>
</dbReference>
<dbReference type="PANTHER" id="PTHR13800:SF1">
    <property type="entry name" value="TRANSIENT RECEPTOR POTENTIAL CATION CHANNEL TRPM"/>
    <property type="match status" value="1"/>
</dbReference>
<accession>A0A6J8BSX2</accession>
<reference evidence="2 3" key="1">
    <citation type="submission" date="2020-06" db="EMBL/GenBank/DDBJ databases">
        <authorList>
            <person name="Li R."/>
            <person name="Bekaert M."/>
        </authorList>
    </citation>
    <scope>NUCLEOTIDE SEQUENCE [LARGE SCALE GENOMIC DNA]</scope>
    <source>
        <strain evidence="3">wild</strain>
    </source>
</reference>
<keyword evidence="3" id="KW-1185">Reference proteome</keyword>
<dbReference type="EMBL" id="CACVKT020003708">
    <property type="protein sequence ID" value="CAC5385417.1"/>
    <property type="molecule type" value="Genomic_DNA"/>
</dbReference>
<keyword evidence="1" id="KW-0812">Transmembrane</keyword>
<dbReference type="GO" id="GO:0030001">
    <property type="term" value="P:metal ion transport"/>
    <property type="evidence" value="ECO:0007669"/>
    <property type="project" value="TreeGrafter"/>
</dbReference>
<evidence type="ECO:0008006" key="4">
    <source>
        <dbReference type="Google" id="ProtNLM"/>
    </source>
</evidence>
<dbReference type="GO" id="GO:0005886">
    <property type="term" value="C:plasma membrane"/>
    <property type="evidence" value="ECO:0007669"/>
    <property type="project" value="TreeGrafter"/>
</dbReference>